<protein>
    <submittedName>
        <fullName evidence="2">Uncharacterized protein</fullName>
    </submittedName>
</protein>
<keyword evidence="3" id="KW-1185">Reference proteome</keyword>
<accession>A0AAW1XUY3</accession>
<evidence type="ECO:0000256" key="1">
    <source>
        <dbReference type="SAM" id="MobiDB-lite"/>
    </source>
</evidence>
<gene>
    <name evidence="2" type="ORF">M0R45_016407</name>
</gene>
<comment type="caution">
    <text evidence="2">The sequence shown here is derived from an EMBL/GenBank/DDBJ whole genome shotgun (WGS) entry which is preliminary data.</text>
</comment>
<dbReference type="AlphaFoldDB" id="A0AAW1XUY3"/>
<evidence type="ECO:0000313" key="2">
    <source>
        <dbReference type="EMBL" id="KAK9939718.1"/>
    </source>
</evidence>
<dbReference type="Proteomes" id="UP001457282">
    <property type="component" value="Unassembled WGS sequence"/>
</dbReference>
<sequence>MVAGNRGLQPPSSDRKDEWIGGGSHGSTVMLGLWRGLVAAIDRAGHGLELHAEAGFCGTVIGSVRCGGVDVRCGTGGASVL</sequence>
<organism evidence="2 3">
    <name type="scientific">Rubus argutus</name>
    <name type="common">Southern blackberry</name>
    <dbReference type="NCBI Taxonomy" id="59490"/>
    <lineage>
        <taxon>Eukaryota</taxon>
        <taxon>Viridiplantae</taxon>
        <taxon>Streptophyta</taxon>
        <taxon>Embryophyta</taxon>
        <taxon>Tracheophyta</taxon>
        <taxon>Spermatophyta</taxon>
        <taxon>Magnoliopsida</taxon>
        <taxon>eudicotyledons</taxon>
        <taxon>Gunneridae</taxon>
        <taxon>Pentapetalae</taxon>
        <taxon>rosids</taxon>
        <taxon>fabids</taxon>
        <taxon>Rosales</taxon>
        <taxon>Rosaceae</taxon>
        <taxon>Rosoideae</taxon>
        <taxon>Rosoideae incertae sedis</taxon>
        <taxon>Rubus</taxon>
    </lineage>
</organism>
<dbReference type="EMBL" id="JBEDUW010000003">
    <property type="protein sequence ID" value="KAK9939718.1"/>
    <property type="molecule type" value="Genomic_DNA"/>
</dbReference>
<reference evidence="2 3" key="1">
    <citation type="journal article" date="2023" name="G3 (Bethesda)">
        <title>A chromosome-length genome assembly and annotation of blackberry (Rubus argutus, cv. 'Hillquist').</title>
        <authorList>
            <person name="Bruna T."/>
            <person name="Aryal R."/>
            <person name="Dudchenko O."/>
            <person name="Sargent D.J."/>
            <person name="Mead D."/>
            <person name="Buti M."/>
            <person name="Cavallini A."/>
            <person name="Hytonen T."/>
            <person name="Andres J."/>
            <person name="Pham M."/>
            <person name="Weisz D."/>
            <person name="Mascagni F."/>
            <person name="Usai G."/>
            <person name="Natali L."/>
            <person name="Bassil N."/>
            <person name="Fernandez G.E."/>
            <person name="Lomsadze A."/>
            <person name="Armour M."/>
            <person name="Olukolu B."/>
            <person name="Poorten T."/>
            <person name="Britton C."/>
            <person name="Davik J."/>
            <person name="Ashrafi H."/>
            <person name="Aiden E.L."/>
            <person name="Borodovsky M."/>
            <person name="Worthington M."/>
        </authorList>
    </citation>
    <scope>NUCLEOTIDE SEQUENCE [LARGE SCALE GENOMIC DNA]</scope>
    <source>
        <strain evidence="2">PI 553951</strain>
    </source>
</reference>
<proteinExistence type="predicted"/>
<feature type="region of interest" description="Disordered" evidence="1">
    <location>
        <begin position="1"/>
        <end position="22"/>
    </location>
</feature>
<name>A0AAW1XUY3_RUBAR</name>
<evidence type="ECO:0000313" key="3">
    <source>
        <dbReference type="Proteomes" id="UP001457282"/>
    </source>
</evidence>